<dbReference type="InterPro" id="IPR000073">
    <property type="entry name" value="AB_hydrolase_1"/>
</dbReference>
<feature type="domain" description="AB hydrolase-1" evidence="1">
    <location>
        <begin position="32"/>
        <end position="346"/>
    </location>
</feature>
<dbReference type="SUPFAM" id="SSF53474">
    <property type="entry name" value="alpha/beta-Hydrolases"/>
    <property type="match status" value="1"/>
</dbReference>
<dbReference type="Gene3D" id="3.40.50.1820">
    <property type="entry name" value="alpha/beta hydrolase"/>
    <property type="match status" value="1"/>
</dbReference>
<evidence type="ECO:0000259" key="1">
    <source>
        <dbReference type="Pfam" id="PF12697"/>
    </source>
</evidence>
<dbReference type="Proteomes" id="UP001201163">
    <property type="component" value="Unassembled WGS sequence"/>
</dbReference>
<dbReference type="Pfam" id="PF12697">
    <property type="entry name" value="Abhydrolase_6"/>
    <property type="match status" value="1"/>
</dbReference>
<evidence type="ECO:0000313" key="2">
    <source>
        <dbReference type="EMBL" id="KAH8989576.1"/>
    </source>
</evidence>
<reference evidence="2" key="1">
    <citation type="submission" date="2022-01" db="EMBL/GenBank/DDBJ databases">
        <title>Comparative genomics reveals a dynamic genome evolution in the ectomycorrhizal milk-cap (Lactarius) mushrooms.</title>
        <authorList>
            <consortium name="DOE Joint Genome Institute"/>
            <person name="Lebreton A."/>
            <person name="Tang N."/>
            <person name="Kuo A."/>
            <person name="LaButti K."/>
            <person name="Drula E."/>
            <person name="Barry K."/>
            <person name="Clum A."/>
            <person name="Lipzen A."/>
            <person name="Mousain D."/>
            <person name="Ng V."/>
            <person name="Wang R."/>
            <person name="Wang X."/>
            <person name="Dai Y."/>
            <person name="Henrissat B."/>
            <person name="Grigoriev I.V."/>
            <person name="Guerin-Laguette A."/>
            <person name="Yu F."/>
            <person name="Martin F.M."/>
        </authorList>
    </citation>
    <scope>NUCLEOTIDE SEQUENCE</scope>
    <source>
        <strain evidence="2">QP</strain>
    </source>
</reference>
<dbReference type="InterPro" id="IPR029058">
    <property type="entry name" value="AB_hydrolase_fold"/>
</dbReference>
<sequence length="373" mass="41069">MSHDNWKTAGVFAYKDTGVPTSTTSEGKYSTLVMVHGLASPAGVFSRLAQKAGKLGARVVLINRRGYPLSKPFSDEERALLVSSADDTLGGQSKVDDFVKGLARELYDFLLHLVSAGDIPPKSITLAGWSLGTLWMAAFLAHAPSFPATNVALHQYFLRVIAYDPVPQLLGYHPPERYNVPSDPSVAPGEHGKAFLTSVSGYFAHGDTPETLTHEALSEPGPSIENMSPEDLPQNLYEEAVKPDSMDLLLTYSGIKQGTFDRLHDAALFPSHATASDREWGDIEFRIVWCDRTIGLIVWGAWAFMAEMAESAKEGKDSVKKRMKKCSIVRMHGANHFAHWDEPERTLTVLLANEPDMNLVMPNRLMCTVQHSE</sequence>
<accession>A0AAD4LHH0</accession>
<dbReference type="EMBL" id="JAKELL010000036">
    <property type="protein sequence ID" value="KAH8989576.1"/>
    <property type="molecule type" value="Genomic_DNA"/>
</dbReference>
<evidence type="ECO:0000313" key="3">
    <source>
        <dbReference type="Proteomes" id="UP001201163"/>
    </source>
</evidence>
<gene>
    <name evidence="2" type="ORF">EDB92DRAFT_2002213</name>
</gene>
<name>A0AAD4LHH0_9AGAM</name>
<protein>
    <submittedName>
        <fullName evidence="2">Alpha/beta-hydrolase</fullName>
    </submittedName>
</protein>
<dbReference type="AlphaFoldDB" id="A0AAD4LHH0"/>
<organism evidence="2 3">
    <name type="scientific">Lactarius akahatsu</name>
    <dbReference type="NCBI Taxonomy" id="416441"/>
    <lineage>
        <taxon>Eukaryota</taxon>
        <taxon>Fungi</taxon>
        <taxon>Dikarya</taxon>
        <taxon>Basidiomycota</taxon>
        <taxon>Agaricomycotina</taxon>
        <taxon>Agaricomycetes</taxon>
        <taxon>Russulales</taxon>
        <taxon>Russulaceae</taxon>
        <taxon>Lactarius</taxon>
    </lineage>
</organism>
<comment type="caution">
    <text evidence="2">The sequence shown here is derived from an EMBL/GenBank/DDBJ whole genome shotgun (WGS) entry which is preliminary data.</text>
</comment>
<keyword evidence="3" id="KW-1185">Reference proteome</keyword>
<proteinExistence type="predicted"/>